<feature type="non-terminal residue" evidence="2">
    <location>
        <position position="214"/>
    </location>
</feature>
<dbReference type="AlphaFoldDB" id="T0Y941"/>
<evidence type="ECO:0000313" key="2">
    <source>
        <dbReference type="EMBL" id="EQD28352.1"/>
    </source>
</evidence>
<dbReference type="Gene3D" id="3.40.50.300">
    <property type="entry name" value="P-loop containing nucleotide triphosphate hydrolases"/>
    <property type="match status" value="1"/>
</dbReference>
<dbReference type="SUPFAM" id="SSF52540">
    <property type="entry name" value="P-loop containing nucleoside triphosphate hydrolases"/>
    <property type="match status" value="1"/>
</dbReference>
<comment type="caution">
    <text evidence="2">The sequence shown here is derived from an EMBL/GenBank/DDBJ whole genome shotgun (WGS) entry which is preliminary data.</text>
</comment>
<proteinExistence type="predicted"/>
<reference evidence="2" key="2">
    <citation type="journal article" date="2014" name="ISME J.">
        <title>Microbial stratification in low pH oxic and suboxic macroscopic growths along an acid mine drainage.</title>
        <authorList>
            <person name="Mendez-Garcia C."/>
            <person name="Mesa V."/>
            <person name="Sprenger R.R."/>
            <person name="Richter M."/>
            <person name="Diez M.S."/>
            <person name="Solano J."/>
            <person name="Bargiela R."/>
            <person name="Golyshina O.V."/>
            <person name="Manteca A."/>
            <person name="Ramos J.L."/>
            <person name="Gallego J.R."/>
            <person name="Llorente I."/>
            <person name="Martins Dos Santos V.A."/>
            <person name="Jensen O.N."/>
            <person name="Pelaez A.I."/>
            <person name="Sanchez J."/>
            <person name="Ferrer M."/>
        </authorList>
    </citation>
    <scope>NUCLEOTIDE SEQUENCE</scope>
</reference>
<evidence type="ECO:0000256" key="1">
    <source>
        <dbReference type="SAM" id="Coils"/>
    </source>
</evidence>
<protein>
    <submittedName>
        <fullName evidence="2">Chromosome segregation protein SMC</fullName>
    </submittedName>
</protein>
<dbReference type="PANTHER" id="PTHR43977">
    <property type="entry name" value="STRUCTURAL MAINTENANCE OF CHROMOSOMES PROTEIN 3"/>
    <property type="match status" value="1"/>
</dbReference>
<accession>T0Y941</accession>
<dbReference type="EMBL" id="AUZZ01010899">
    <property type="protein sequence ID" value="EQD28352.1"/>
    <property type="molecule type" value="Genomic_DNA"/>
</dbReference>
<keyword evidence="1" id="KW-0175">Coiled coil</keyword>
<organism evidence="2">
    <name type="scientific">mine drainage metagenome</name>
    <dbReference type="NCBI Taxonomy" id="410659"/>
    <lineage>
        <taxon>unclassified sequences</taxon>
        <taxon>metagenomes</taxon>
        <taxon>ecological metagenomes</taxon>
    </lineage>
</organism>
<name>T0Y941_9ZZZZ</name>
<feature type="non-terminal residue" evidence="2">
    <location>
        <position position="1"/>
    </location>
</feature>
<sequence length="214" mass="24379">DKKSAGIYEEIKKIEDEIAKNGYEKGRLSSEKDRMERDAIGMQATKAQLQTRLSDIMAELSGYEEHELLEGDIETLEKELYKLKAEIESMGSVNMRAPEMYSEKSKDVEGVQEKIMTLENERNSILSMIDQLESRKLEVFNDTFNKVNQKFKSLYQSVFPGGEGSIILDSPRNPFNSGLGFDIKEGKSTKRTERLSGGEKSMVMLILHTSRYLD</sequence>
<feature type="coiled-coil region" evidence="1">
    <location>
        <begin position="46"/>
        <end position="135"/>
    </location>
</feature>
<gene>
    <name evidence="2" type="ORF">B2A_14978</name>
</gene>
<reference evidence="2" key="1">
    <citation type="submission" date="2013-08" db="EMBL/GenBank/DDBJ databases">
        <authorList>
            <person name="Mendez C."/>
            <person name="Richter M."/>
            <person name="Ferrer M."/>
            <person name="Sanchez J."/>
        </authorList>
    </citation>
    <scope>NUCLEOTIDE SEQUENCE</scope>
</reference>
<dbReference type="InterPro" id="IPR027417">
    <property type="entry name" value="P-loop_NTPase"/>
</dbReference>